<dbReference type="InterPro" id="IPR018101">
    <property type="entry name" value="Transl_elong_Ts_CS"/>
</dbReference>
<comment type="caution">
    <text evidence="7">The sequence shown here is derived from an EMBL/GenBank/DDBJ whole genome shotgun (WGS) entry which is preliminary data.</text>
</comment>
<dbReference type="RefSeq" id="WP_200464594.1">
    <property type="nucleotide sequence ID" value="NZ_JAENRR010000015.1"/>
</dbReference>
<evidence type="ECO:0000313" key="8">
    <source>
        <dbReference type="Proteomes" id="UP000605676"/>
    </source>
</evidence>
<dbReference type="HAMAP" id="MF_00050">
    <property type="entry name" value="EF_Ts"/>
    <property type="match status" value="1"/>
</dbReference>
<evidence type="ECO:0000256" key="3">
    <source>
        <dbReference type="ARBA" id="ARBA00022768"/>
    </source>
</evidence>
<name>A0ABS1HI85_9BACT</name>
<sequence length="274" mass="29412">MAITAADVSKLRKSTGAGMMDCKKALTEAEGDFDKAVDIIRKKGQAIASKRADREATEGVVLAKVTADKKRGALIVLNCETDFVAKNESYVDFAMSILDLAVAENPADLEALKALELNGRPVSEVVSEQSGVIGEKLDLAAFEAISADSVVAYIHAGNKLATMVGFNQEGVDEQVAKDVAMQAAAMAPVAIDADSVPADVKEKELEIGKEKAREEGKPEAMLEKIAMGRLNKFFKESTLMEQAFVKDNKMTIKQYLDGASKGLKAVDFKRYGLS</sequence>
<organism evidence="7 8">
    <name type="scientific">Carboxylicivirga marina</name>
    <dbReference type="NCBI Taxonomy" id="2800988"/>
    <lineage>
        <taxon>Bacteria</taxon>
        <taxon>Pseudomonadati</taxon>
        <taxon>Bacteroidota</taxon>
        <taxon>Bacteroidia</taxon>
        <taxon>Marinilabiliales</taxon>
        <taxon>Marinilabiliaceae</taxon>
        <taxon>Carboxylicivirga</taxon>
    </lineage>
</organism>
<evidence type="ECO:0000256" key="4">
    <source>
        <dbReference type="ARBA" id="ARBA00022917"/>
    </source>
</evidence>
<keyword evidence="4 5" id="KW-0648">Protein biosynthesis</keyword>
<dbReference type="Proteomes" id="UP000605676">
    <property type="component" value="Unassembled WGS sequence"/>
</dbReference>
<gene>
    <name evidence="5" type="primary">tsf</name>
    <name evidence="7" type="ORF">JIV24_08445</name>
</gene>
<dbReference type="GO" id="GO:0003746">
    <property type="term" value="F:translation elongation factor activity"/>
    <property type="evidence" value="ECO:0007669"/>
    <property type="project" value="UniProtKB-KW"/>
</dbReference>
<comment type="function">
    <text evidence="5">Associates with the EF-Tu.GDP complex and induces the exchange of GDP to GTP. It remains bound to the aminoacyl-tRNA.EF-Tu.GTP complex up to the GTP hydrolysis stage on the ribosome.</text>
</comment>
<reference evidence="7 8" key="1">
    <citation type="submission" date="2021-01" db="EMBL/GenBank/DDBJ databases">
        <title>Carboxyliciviraga sp.nov., isolated from coastal sediments.</title>
        <authorList>
            <person name="Lu D."/>
            <person name="Zhang T."/>
        </authorList>
    </citation>
    <scope>NUCLEOTIDE SEQUENCE [LARGE SCALE GENOMIC DNA]</scope>
    <source>
        <strain evidence="7 8">N1Y132</strain>
    </source>
</reference>
<feature type="region of interest" description="Involved in Mg(2+) ion dislocation from EF-Tu" evidence="5">
    <location>
        <begin position="81"/>
        <end position="84"/>
    </location>
</feature>
<dbReference type="PROSITE" id="PS01126">
    <property type="entry name" value="EF_TS_1"/>
    <property type="match status" value="1"/>
</dbReference>
<accession>A0ABS1HI85</accession>
<dbReference type="NCBIfam" id="TIGR00116">
    <property type="entry name" value="tsf"/>
    <property type="match status" value="1"/>
</dbReference>
<proteinExistence type="inferred from homology"/>
<dbReference type="EMBL" id="JAENRR010000015">
    <property type="protein sequence ID" value="MBK3517364.1"/>
    <property type="molecule type" value="Genomic_DNA"/>
</dbReference>
<keyword evidence="8" id="KW-1185">Reference proteome</keyword>
<dbReference type="InterPro" id="IPR009060">
    <property type="entry name" value="UBA-like_sf"/>
</dbReference>
<evidence type="ECO:0000256" key="1">
    <source>
        <dbReference type="ARBA" id="ARBA00005532"/>
    </source>
</evidence>
<dbReference type="SUPFAM" id="SSF54713">
    <property type="entry name" value="Elongation factor Ts (EF-Ts), dimerisation domain"/>
    <property type="match status" value="1"/>
</dbReference>
<dbReference type="Gene3D" id="3.30.479.20">
    <property type="entry name" value="Elongation factor Ts, dimerisation domain"/>
    <property type="match status" value="2"/>
</dbReference>
<evidence type="ECO:0000256" key="2">
    <source>
        <dbReference type="ARBA" id="ARBA00016956"/>
    </source>
</evidence>
<keyword evidence="5" id="KW-0963">Cytoplasm</keyword>
<dbReference type="Gene3D" id="1.10.8.10">
    <property type="entry name" value="DNA helicase RuvA subunit, C-terminal domain"/>
    <property type="match status" value="1"/>
</dbReference>
<dbReference type="Gene3D" id="1.10.286.20">
    <property type="match status" value="1"/>
</dbReference>
<evidence type="ECO:0000313" key="7">
    <source>
        <dbReference type="EMBL" id="MBK3517364.1"/>
    </source>
</evidence>
<evidence type="ECO:0000259" key="6">
    <source>
        <dbReference type="Pfam" id="PF00889"/>
    </source>
</evidence>
<comment type="subcellular location">
    <subcellularLocation>
        <location evidence="5">Cytoplasm</location>
    </subcellularLocation>
</comment>
<dbReference type="InterPro" id="IPR036402">
    <property type="entry name" value="EF-Ts_dimer_sf"/>
</dbReference>
<feature type="domain" description="Translation elongation factor EFTs/EF1B dimerisation" evidence="6">
    <location>
        <begin position="72"/>
        <end position="272"/>
    </location>
</feature>
<comment type="similarity">
    <text evidence="1 5">Belongs to the EF-Ts family.</text>
</comment>
<dbReference type="PANTHER" id="PTHR11741:SF0">
    <property type="entry name" value="ELONGATION FACTOR TS, MITOCHONDRIAL"/>
    <property type="match status" value="1"/>
</dbReference>
<dbReference type="InterPro" id="IPR014039">
    <property type="entry name" value="Transl_elong_EFTs/EF1B_dimer"/>
</dbReference>
<protein>
    <recommendedName>
        <fullName evidence="2 5">Elongation factor Ts</fullName>
        <shortName evidence="5">EF-Ts</shortName>
    </recommendedName>
</protein>
<dbReference type="CDD" id="cd14275">
    <property type="entry name" value="UBA_EF-Ts"/>
    <property type="match status" value="1"/>
</dbReference>
<evidence type="ECO:0000256" key="5">
    <source>
        <dbReference type="HAMAP-Rule" id="MF_00050"/>
    </source>
</evidence>
<dbReference type="SUPFAM" id="SSF46934">
    <property type="entry name" value="UBA-like"/>
    <property type="match status" value="1"/>
</dbReference>
<dbReference type="PANTHER" id="PTHR11741">
    <property type="entry name" value="ELONGATION FACTOR TS"/>
    <property type="match status" value="1"/>
</dbReference>
<dbReference type="InterPro" id="IPR001816">
    <property type="entry name" value="Transl_elong_EFTs/EF1B"/>
</dbReference>
<keyword evidence="3 5" id="KW-0251">Elongation factor</keyword>
<dbReference type="Pfam" id="PF00889">
    <property type="entry name" value="EF_TS"/>
    <property type="match status" value="1"/>
</dbReference>